<reference evidence="2 3" key="1">
    <citation type="journal article" date="2019" name="Sci. Rep.">
        <title>Orb-weaving spider Araneus ventricosus genome elucidates the spidroin gene catalogue.</title>
        <authorList>
            <person name="Kono N."/>
            <person name="Nakamura H."/>
            <person name="Ohtoshi R."/>
            <person name="Moran D.A.P."/>
            <person name="Shinohara A."/>
            <person name="Yoshida Y."/>
            <person name="Fujiwara M."/>
            <person name="Mori M."/>
            <person name="Tomita M."/>
            <person name="Arakawa K."/>
        </authorList>
    </citation>
    <scope>NUCLEOTIDE SEQUENCE [LARGE SCALE GENOMIC DNA]</scope>
</reference>
<evidence type="ECO:0000259" key="1">
    <source>
        <dbReference type="PROSITE" id="PS50878"/>
    </source>
</evidence>
<dbReference type="EMBL" id="BGPR01013983">
    <property type="protein sequence ID" value="GBN63166.1"/>
    <property type="molecule type" value="Genomic_DNA"/>
</dbReference>
<dbReference type="Proteomes" id="UP000499080">
    <property type="component" value="Unassembled WGS sequence"/>
</dbReference>
<dbReference type="PROSITE" id="PS50878">
    <property type="entry name" value="RT_POL"/>
    <property type="match status" value="1"/>
</dbReference>
<accession>A0A4Y2QIS7</accession>
<dbReference type="OrthoDB" id="6515318at2759"/>
<evidence type="ECO:0000313" key="2">
    <source>
        <dbReference type="EMBL" id="GBN63166.1"/>
    </source>
</evidence>
<organism evidence="2 3">
    <name type="scientific">Araneus ventricosus</name>
    <name type="common">Orbweaver spider</name>
    <name type="synonym">Epeira ventricosa</name>
    <dbReference type="NCBI Taxonomy" id="182803"/>
    <lineage>
        <taxon>Eukaryota</taxon>
        <taxon>Metazoa</taxon>
        <taxon>Ecdysozoa</taxon>
        <taxon>Arthropoda</taxon>
        <taxon>Chelicerata</taxon>
        <taxon>Arachnida</taxon>
        <taxon>Araneae</taxon>
        <taxon>Araneomorphae</taxon>
        <taxon>Entelegynae</taxon>
        <taxon>Araneoidea</taxon>
        <taxon>Araneidae</taxon>
        <taxon>Araneus</taxon>
    </lineage>
</organism>
<keyword evidence="3" id="KW-1185">Reference proteome</keyword>
<dbReference type="Pfam" id="PF00078">
    <property type="entry name" value="RVT_1"/>
    <property type="match status" value="1"/>
</dbReference>
<proteinExistence type="predicted"/>
<feature type="domain" description="Reverse transcriptase" evidence="1">
    <location>
        <begin position="1"/>
        <end position="191"/>
    </location>
</feature>
<name>A0A4Y2QIS7_ARAVE</name>
<protein>
    <recommendedName>
        <fullName evidence="1">Reverse transcriptase domain-containing protein</fullName>
    </recommendedName>
</protein>
<dbReference type="InterPro" id="IPR000477">
    <property type="entry name" value="RT_dom"/>
</dbReference>
<comment type="caution">
    <text evidence="2">The sequence shown here is derived from an EMBL/GenBank/DDBJ whole genome shotgun (WGS) entry which is preliminary data.</text>
</comment>
<gene>
    <name evidence="2" type="ORF">AVEN_164494_1</name>
</gene>
<dbReference type="AlphaFoldDB" id="A0A4Y2QIS7"/>
<evidence type="ECO:0000313" key="3">
    <source>
        <dbReference type="Proteomes" id="UP000499080"/>
    </source>
</evidence>
<sequence length="287" mass="32675">MRSTYSLAPKLTAGITNLRTQFTSGAIFLSLIIRRAARVLIWHLLSVYIAKTMFSGAAKKVSINTSQGSATWNQQQGCPQSSCPRPAFWNLVADEVLRQDWPQGVHLQAFADDFVFLINAGSKQEVKNLANKALQTFKTWTDKHKLEISLDKTNYLHMNKNRSGPIWYSGIKWGQNIIKRELVLKYLGVLIDDKFNFAAHLSAIKNKFFILRQGLRNVARTSWGLSKNSRRHLYLTRSWKSSFSMPQQHGPTTSLPDNRNSCLLSKESFCLISQGRTTPPQRRLCRS</sequence>